<dbReference type="Pfam" id="PF04277">
    <property type="entry name" value="OAD_gamma"/>
    <property type="match status" value="1"/>
</dbReference>
<evidence type="ECO:0000313" key="8">
    <source>
        <dbReference type="Proteomes" id="UP000886785"/>
    </source>
</evidence>
<comment type="subcellular location">
    <subcellularLocation>
        <location evidence="1">Cell membrane</location>
    </subcellularLocation>
</comment>
<evidence type="ECO:0000256" key="4">
    <source>
        <dbReference type="ARBA" id="ARBA00022989"/>
    </source>
</evidence>
<evidence type="ECO:0000256" key="5">
    <source>
        <dbReference type="ARBA" id="ARBA00023136"/>
    </source>
</evidence>
<dbReference type="GO" id="GO:0005886">
    <property type="term" value="C:plasma membrane"/>
    <property type="evidence" value="ECO:0007669"/>
    <property type="project" value="UniProtKB-SubCell"/>
</dbReference>
<name>A0A9D1DRR9_9FIRM</name>
<accession>A0A9D1DRR9</accession>
<proteinExistence type="predicted"/>
<reference evidence="7" key="1">
    <citation type="submission" date="2020-10" db="EMBL/GenBank/DDBJ databases">
        <authorList>
            <person name="Gilroy R."/>
        </authorList>
    </citation>
    <scope>NUCLEOTIDE SEQUENCE</scope>
    <source>
        <strain evidence="7">ChiSjej1B19-7085</strain>
    </source>
</reference>
<keyword evidence="2" id="KW-1003">Cell membrane</keyword>
<evidence type="ECO:0000256" key="2">
    <source>
        <dbReference type="ARBA" id="ARBA00022475"/>
    </source>
</evidence>
<gene>
    <name evidence="7" type="ORF">IAA54_08630</name>
</gene>
<dbReference type="GO" id="GO:0015081">
    <property type="term" value="F:sodium ion transmembrane transporter activity"/>
    <property type="evidence" value="ECO:0007669"/>
    <property type="project" value="InterPro"/>
</dbReference>
<keyword evidence="4 6" id="KW-1133">Transmembrane helix</keyword>
<dbReference type="InterPro" id="IPR005899">
    <property type="entry name" value="Na_pump_deCOase"/>
</dbReference>
<protein>
    <submittedName>
        <fullName evidence="7">OadG family protein</fullName>
    </submittedName>
</protein>
<sequence>MDLNQMSPAQIALVVLLTGMVITFVMLIILTFLIKIYGAIVYNAQNKSRQESKKEEPSQAPAAAPVAAAVTAAAPVSAPAVEGGIPQEVVAAIAAAVYTTTCGTHVVKSVRRAASPVSSRSAWAAAGLLESTRPF</sequence>
<keyword evidence="5 6" id="KW-0472">Membrane</keyword>
<comment type="caution">
    <text evidence="7">The sequence shown here is derived from an EMBL/GenBank/DDBJ whole genome shotgun (WGS) entry which is preliminary data.</text>
</comment>
<evidence type="ECO:0000313" key="7">
    <source>
        <dbReference type="EMBL" id="HIR57722.1"/>
    </source>
</evidence>
<dbReference type="EMBL" id="DVHF01000102">
    <property type="protein sequence ID" value="HIR57722.1"/>
    <property type="molecule type" value="Genomic_DNA"/>
</dbReference>
<dbReference type="Proteomes" id="UP000886785">
    <property type="component" value="Unassembled WGS sequence"/>
</dbReference>
<reference evidence="7" key="2">
    <citation type="journal article" date="2021" name="PeerJ">
        <title>Extensive microbial diversity within the chicken gut microbiome revealed by metagenomics and culture.</title>
        <authorList>
            <person name="Gilroy R."/>
            <person name="Ravi A."/>
            <person name="Getino M."/>
            <person name="Pursley I."/>
            <person name="Horton D.L."/>
            <person name="Alikhan N.F."/>
            <person name="Baker D."/>
            <person name="Gharbi K."/>
            <person name="Hall N."/>
            <person name="Watson M."/>
            <person name="Adriaenssens E.M."/>
            <person name="Foster-Nyarko E."/>
            <person name="Jarju S."/>
            <person name="Secka A."/>
            <person name="Antonio M."/>
            <person name="Oren A."/>
            <person name="Chaudhuri R.R."/>
            <person name="La Ragione R."/>
            <person name="Hildebrand F."/>
            <person name="Pallen M.J."/>
        </authorList>
    </citation>
    <scope>NUCLEOTIDE SEQUENCE</scope>
    <source>
        <strain evidence="7">ChiSjej1B19-7085</strain>
    </source>
</reference>
<evidence type="ECO:0000256" key="6">
    <source>
        <dbReference type="SAM" id="Phobius"/>
    </source>
</evidence>
<dbReference type="AlphaFoldDB" id="A0A9D1DRR9"/>
<organism evidence="7 8">
    <name type="scientific">Candidatus Gallacutalibacter pullicola</name>
    <dbReference type="NCBI Taxonomy" id="2840830"/>
    <lineage>
        <taxon>Bacteria</taxon>
        <taxon>Bacillati</taxon>
        <taxon>Bacillota</taxon>
        <taxon>Clostridia</taxon>
        <taxon>Eubacteriales</taxon>
        <taxon>Candidatus Gallacutalibacter</taxon>
    </lineage>
</organism>
<keyword evidence="3 6" id="KW-0812">Transmembrane</keyword>
<dbReference type="GO" id="GO:0036376">
    <property type="term" value="P:sodium ion export across plasma membrane"/>
    <property type="evidence" value="ECO:0007669"/>
    <property type="project" value="InterPro"/>
</dbReference>
<evidence type="ECO:0000256" key="1">
    <source>
        <dbReference type="ARBA" id="ARBA00004236"/>
    </source>
</evidence>
<evidence type="ECO:0000256" key="3">
    <source>
        <dbReference type="ARBA" id="ARBA00022692"/>
    </source>
</evidence>
<feature type="transmembrane region" description="Helical" evidence="6">
    <location>
        <begin position="12"/>
        <end position="44"/>
    </location>
</feature>